<evidence type="ECO:0000256" key="1">
    <source>
        <dbReference type="SAM" id="MobiDB-lite"/>
    </source>
</evidence>
<accession>A0ABM7WT21</accession>
<sequence>MKLLAVLAAALPLAAVAQYSPATDVPAQAAPSSDATSAAPPPTTGWAPAPQRNAPPAYPPDAPLRRERTRGSWYIGFGLGGGGGSISDSAGTHGLKDFVGPNPTVLSMNFNVGATISPQLLLGLDVGAVAAISSTETSPGVKDTQIQTTYYDVALTYFPWERGLFVKGGMGLTALTWDLDAGGRSTWRGYDMMAGVGYAWWLGQSFNLTFNLDGSKAWYGSNGPDSTQTFSLHLGCEWY</sequence>
<evidence type="ECO:0008006" key="5">
    <source>
        <dbReference type="Google" id="ProtNLM"/>
    </source>
</evidence>
<gene>
    <name evidence="3" type="ORF">AMOR_16030</name>
</gene>
<evidence type="ECO:0000256" key="2">
    <source>
        <dbReference type="SAM" id="SignalP"/>
    </source>
</evidence>
<evidence type="ECO:0000313" key="4">
    <source>
        <dbReference type="Proteomes" id="UP001162891"/>
    </source>
</evidence>
<feature type="signal peptide" evidence="2">
    <location>
        <begin position="1"/>
        <end position="22"/>
    </location>
</feature>
<organism evidence="3 4">
    <name type="scientific">Anaeromyxobacter oryzae</name>
    <dbReference type="NCBI Taxonomy" id="2918170"/>
    <lineage>
        <taxon>Bacteria</taxon>
        <taxon>Pseudomonadati</taxon>
        <taxon>Myxococcota</taxon>
        <taxon>Myxococcia</taxon>
        <taxon>Myxococcales</taxon>
        <taxon>Cystobacterineae</taxon>
        <taxon>Anaeromyxobacteraceae</taxon>
        <taxon>Anaeromyxobacter</taxon>
    </lineage>
</organism>
<protein>
    <recommendedName>
        <fullName evidence="5">Outer membrane protein beta-barrel domain-containing protein</fullName>
    </recommendedName>
</protein>
<keyword evidence="2" id="KW-0732">Signal</keyword>
<keyword evidence="4" id="KW-1185">Reference proteome</keyword>
<dbReference type="RefSeq" id="WP_248360297.1">
    <property type="nucleotide sequence ID" value="NZ_AP025591.1"/>
</dbReference>
<evidence type="ECO:0000313" key="3">
    <source>
        <dbReference type="EMBL" id="BDG02607.1"/>
    </source>
</evidence>
<dbReference type="Proteomes" id="UP001162891">
    <property type="component" value="Chromosome"/>
</dbReference>
<dbReference type="EMBL" id="AP025591">
    <property type="protein sequence ID" value="BDG02607.1"/>
    <property type="molecule type" value="Genomic_DNA"/>
</dbReference>
<feature type="compositionally biased region" description="Low complexity" evidence="1">
    <location>
        <begin position="26"/>
        <end position="50"/>
    </location>
</feature>
<proteinExistence type="predicted"/>
<feature type="chain" id="PRO_5045036853" description="Outer membrane protein beta-barrel domain-containing protein" evidence="2">
    <location>
        <begin position="23"/>
        <end position="239"/>
    </location>
</feature>
<reference evidence="4" key="1">
    <citation type="journal article" date="2022" name="Int. J. Syst. Evol. Microbiol.">
        <title>Anaeromyxobacter oryzae sp. nov., Anaeromyxobacter diazotrophicus sp. nov. and Anaeromyxobacter paludicola sp. nov., isolated from paddy soils.</title>
        <authorList>
            <person name="Itoh H."/>
            <person name="Xu Z."/>
            <person name="Mise K."/>
            <person name="Masuda Y."/>
            <person name="Ushijima N."/>
            <person name="Hayakawa C."/>
            <person name="Shiratori Y."/>
            <person name="Senoo K."/>
        </authorList>
    </citation>
    <scope>NUCLEOTIDE SEQUENCE [LARGE SCALE GENOMIC DNA]</scope>
    <source>
        <strain evidence="4">Red232</strain>
    </source>
</reference>
<feature type="region of interest" description="Disordered" evidence="1">
    <location>
        <begin position="25"/>
        <end position="65"/>
    </location>
</feature>
<name>A0ABM7WT21_9BACT</name>